<comment type="caution">
    <text evidence="2">The sequence shown here is derived from an EMBL/GenBank/DDBJ whole genome shotgun (WGS) entry which is preliminary data.</text>
</comment>
<evidence type="ECO:0000313" key="2">
    <source>
        <dbReference type="EMBL" id="KAJ8751469.1"/>
    </source>
</evidence>
<evidence type="ECO:0000313" key="3">
    <source>
        <dbReference type="Proteomes" id="UP001159364"/>
    </source>
</evidence>
<dbReference type="AlphaFoldDB" id="A0AAV8SHI8"/>
<keyword evidence="1" id="KW-0812">Transmembrane</keyword>
<proteinExistence type="predicted"/>
<dbReference type="EMBL" id="JAIWQS010000011">
    <property type="protein sequence ID" value="KAJ8751469.1"/>
    <property type="molecule type" value="Genomic_DNA"/>
</dbReference>
<sequence>MAQLLWHVAESLRRELLRSCVWNKIDWRKLFLVAATLTLVGILVPNQLTTWFLSSHPPAYSSISLNGSMHLEQSFTEAKVEEFSQVSTTPGIPLNGCMHLEKSSTETKVEEFSQVSITPGIPLNSTVLSGDKNVSISEQGNSVSRRRRKQSIGNDEWNKLFPPLSPHIEEELLRIYVYLVSCSWRFSFPVKFEFWKSDFESYLLTALTTLPWLGWVLEMVKYSDQC</sequence>
<protein>
    <submittedName>
        <fullName evidence="2">Uncharacterized protein</fullName>
    </submittedName>
</protein>
<accession>A0AAV8SHI8</accession>
<keyword evidence="3" id="KW-1185">Reference proteome</keyword>
<keyword evidence="1" id="KW-0472">Membrane</keyword>
<name>A0AAV8SHI8_9ROSI</name>
<organism evidence="2 3">
    <name type="scientific">Erythroxylum novogranatense</name>
    <dbReference type="NCBI Taxonomy" id="1862640"/>
    <lineage>
        <taxon>Eukaryota</taxon>
        <taxon>Viridiplantae</taxon>
        <taxon>Streptophyta</taxon>
        <taxon>Embryophyta</taxon>
        <taxon>Tracheophyta</taxon>
        <taxon>Spermatophyta</taxon>
        <taxon>Magnoliopsida</taxon>
        <taxon>eudicotyledons</taxon>
        <taxon>Gunneridae</taxon>
        <taxon>Pentapetalae</taxon>
        <taxon>rosids</taxon>
        <taxon>fabids</taxon>
        <taxon>Malpighiales</taxon>
        <taxon>Erythroxylaceae</taxon>
        <taxon>Erythroxylum</taxon>
    </lineage>
</organism>
<feature type="transmembrane region" description="Helical" evidence="1">
    <location>
        <begin position="30"/>
        <end position="53"/>
    </location>
</feature>
<gene>
    <name evidence="2" type="ORF">K2173_016684</name>
</gene>
<keyword evidence="1" id="KW-1133">Transmembrane helix</keyword>
<dbReference type="Proteomes" id="UP001159364">
    <property type="component" value="Linkage Group LG11"/>
</dbReference>
<evidence type="ECO:0000256" key="1">
    <source>
        <dbReference type="SAM" id="Phobius"/>
    </source>
</evidence>
<reference evidence="2 3" key="1">
    <citation type="submission" date="2021-09" db="EMBL/GenBank/DDBJ databases">
        <title>Genomic insights and catalytic innovation underlie evolution of tropane alkaloids biosynthesis.</title>
        <authorList>
            <person name="Wang Y.-J."/>
            <person name="Tian T."/>
            <person name="Huang J.-P."/>
            <person name="Huang S.-X."/>
        </authorList>
    </citation>
    <scope>NUCLEOTIDE SEQUENCE [LARGE SCALE GENOMIC DNA]</scope>
    <source>
        <strain evidence="2">KIB-2018</strain>
        <tissue evidence="2">Leaf</tissue>
    </source>
</reference>